<evidence type="ECO:0000313" key="2">
    <source>
        <dbReference type="EMBL" id="NNU17285.1"/>
    </source>
</evidence>
<keyword evidence="3" id="KW-1185">Reference proteome</keyword>
<reference evidence="2 3" key="1">
    <citation type="submission" date="2020-05" db="EMBL/GenBank/DDBJ databases">
        <title>Parvularcula mediterraneae sp. nov., isolated from polypropylene straw from shallow seawater of the seashore of Laganas in Zakynthos island, Greece.</title>
        <authorList>
            <person name="Szabo I."/>
            <person name="Al-Omari J."/>
            <person name="Rado J."/>
            <person name="Szerdahelyi G.S."/>
        </authorList>
    </citation>
    <scope>NUCLEOTIDE SEQUENCE [LARGE SCALE GENOMIC DNA]</scope>
    <source>
        <strain evidence="2 3">ZS-1/3</strain>
    </source>
</reference>
<comment type="caution">
    <text evidence="2">The sequence shown here is derived from an EMBL/GenBank/DDBJ whole genome shotgun (WGS) entry which is preliminary data.</text>
</comment>
<sequence>MNRFANAALAAIAALGFSTANAATLIGVTGEAWDSPNNINSLSAALAEITSRDADTLFDLTRIDFPNGSTGSFSDNNTLSTFLGSLGTITSGIDFPKLHDTVMRFSGMIELGADDTRWSVGSDDGFQLTIDNEILGQQGRRGFRYTSGDLDFGPGLYAFELVYFEDGGKTGVEFLVNNQLVDNVETPLPAAGVLMAAGLAAFGIRRRKA</sequence>
<dbReference type="EMBL" id="JABFCX010000003">
    <property type="protein sequence ID" value="NNU17285.1"/>
    <property type="molecule type" value="Genomic_DNA"/>
</dbReference>
<evidence type="ECO:0000256" key="1">
    <source>
        <dbReference type="SAM" id="SignalP"/>
    </source>
</evidence>
<keyword evidence="1" id="KW-0732">Signal</keyword>
<gene>
    <name evidence="2" type="ORF">HK107_13220</name>
</gene>
<protein>
    <recommendedName>
        <fullName evidence="4">PA14 domain-containing protein</fullName>
    </recommendedName>
</protein>
<dbReference type="Proteomes" id="UP000536835">
    <property type="component" value="Unassembled WGS sequence"/>
</dbReference>
<name>A0A7Y3W5Z6_9PROT</name>
<accession>A0A7Y3W5Z6</accession>
<dbReference type="AlphaFoldDB" id="A0A7Y3W5Z6"/>
<evidence type="ECO:0008006" key="4">
    <source>
        <dbReference type="Google" id="ProtNLM"/>
    </source>
</evidence>
<proteinExistence type="predicted"/>
<feature type="signal peptide" evidence="1">
    <location>
        <begin position="1"/>
        <end position="22"/>
    </location>
</feature>
<dbReference type="RefSeq" id="WP_173200560.1">
    <property type="nucleotide sequence ID" value="NZ_JABFCX010000003.1"/>
</dbReference>
<organism evidence="2 3">
    <name type="scientific">Parvularcula mediterranea</name>
    <dbReference type="NCBI Taxonomy" id="2732508"/>
    <lineage>
        <taxon>Bacteria</taxon>
        <taxon>Pseudomonadati</taxon>
        <taxon>Pseudomonadota</taxon>
        <taxon>Alphaproteobacteria</taxon>
        <taxon>Parvularculales</taxon>
        <taxon>Parvularculaceae</taxon>
        <taxon>Parvularcula</taxon>
    </lineage>
</organism>
<feature type="chain" id="PRO_5031448569" description="PA14 domain-containing protein" evidence="1">
    <location>
        <begin position="23"/>
        <end position="209"/>
    </location>
</feature>
<evidence type="ECO:0000313" key="3">
    <source>
        <dbReference type="Proteomes" id="UP000536835"/>
    </source>
</evidence>